<reference evidence="1 3" key="1">
    <citation type="journal article" date="2016" name="Genome Announc.">
        <title>Genome Sequence of the Tick-Borne Pathogen Rickettsia raoultii.</title>
        <authorList>
            <person name="El Karkouri K."/>
            <person name="Mediannikov O."/>
            <person name="Robert C."/>
            <person name="Raoult D."/>
            <person name="Fournier P.E."/>
        </authorList>
    </citation>
    <scope>NUCLEOTIDE SEQUENCE [LARGE SCALE GENOMIC DNA]</scope>
    <source>
        <strain evidence="1 3">Khabarovsk</strain>
    </source>
</reference>
<sequence length="72" mass="8251">MQYYKEAIEWLNKYSDKAEVTQTIANCYSKIGDILSEEEDYNGALANYNAAALTCNEELKEMYNKIGDIIDL</sequence>
<evidence type="ECO:0008006" key="5">
    <source>
        <dbReference type="Google" id="ProtNLM"/>
    </source>
</evidence>
<evidence type="ECO:0000313" key="3">
    <source>
        <dbReference type="Proteomes" id="UP000077462"/>
    </source>
</evidence>
<dbReference type="RefSeq" id="WP_077181513.1">
    <property type="nucleotide sequence ID" value="NZ_CP010969.1"/>
</dbReference>
<reference evidence="2" key="2">
    <citation type="submission" date="2022-05" db="EMBL/GenBank/DDBJ databases">
        <title>Tracking Rickettsia raoultii infection dynamics in vivo by bioorthogonal metabolic labeling.</title>
        <authorList>
            <person name="Zhu D.-Y."/>
            <person name="Jia N."/>
            <person name="Li C."/>
            <person name="Zhang M.-Z."/>
            <person name="Liu H.-B."/>
            <person name="Cao W.-C."/>
        </authorList>
    </citation>
    <scope>NUCLEOTIDE SEQUENCE</scope>
    <source>
        <strain evidence="2">BIME</strain>
    </source>
</reference>
<dbReference type="Proteomes" id="UP000077462">
    <property type="component" value="Chromosome"/>
</dbReference>
<organism evidence="1 3">
    <name type="scientific">Rickettsia conorii subsp. raoultii</name>
    <dbReference type="NCBI Taxonomy" id="369822"/>
    <lineage>
        <taxon>Bacteria</taxon>
        <taxon>Pseudomonadati</taxon>
        <taxon>Pseudomonadota</taxon>
        <taxon>Alphaproteobacteria</taxon>
        <taxon>Rickettsiales</taxon>
        <taxon>Rickettsiaceae</taxon>
        <taxon>Rickettsieae</taxon>
        <taxon>Rickettsia</taxon>
        <taxon>spotted fever group</taxon>
    </lineage>
</organism>
<dbReference type="Proteomes" id="UP001056268">
    <property type="component" value="Chromosome"/>
</dbReference>
<proteinExistence type="predicted"/>
<dbReference type="SUPFAM" id="SSF48452">
    <property type="entry name" value="TPR-like"/>
    <property type="match status" value="1"/>
</dbReference>
<gene>
    <name evidence="2" type="ORF">NBT09_01640</name>
    <name evidence="1" type="ORF">UQ52_01375</name>
</gene>
<name>A0A9N7G9B7_RICCR</name>
<dbReference type="EMBL" id="CP098324">
    <property type="protein sequence ID" value="URW78074.1"/>
    <property type="molecule type" value="Genomic_DNA"/>
</dbReference>
<evidence type="ECO:0000313" key="4">
    <source>
        <dbReference type="Proteomes" id="UP001056268"/>
    </source>
</evidence>
<dbReference type="AlphaFoldDB" id="A0A9N7G9B7"/>
<evidence type="ECO:0000313" key="1">
    <source>
        <dbReference type="EMBL" id="AJQ51559.1"/>
    </source>
</evidence>
<dbReference type="EMBL" id="CP010969">
    <property type="protein sequence ID" value="AJQ51559.1"/>
    <property type="molecule type" value="Genomic_DNA"/>
</dbReference>
<dbReference type="Gene3D" id="1.25.40.10">
    <property type="entry name" value="Tetratricopeptide repeat domain"/>
    <property type="match status" value="1"/>
</dbReference>
<evidence type="ECO:0000313" key="2">
    <source>
        <dbReference type="EMBL" id="URW78074.1"/>
    </source>
</evidence>
<accession>A0A9N7G9B7</accession>
<dbReference type="InterPro" id="IPR011990">
    <property type="entry name" value="TPR-like_helical_dom_sf"/>
</dbReference>
<protein>
    <recommendedName>
        <fullName evidence="5">Tetratricopeptide repeat protein</fullName>
    </recommendedName>
</protein>
<keyword evidence="4" id="KW-1185">Reference proteome</keyword>